<dbReference type="PANTHER" id="PTHR46036:SF5">
    <property type="entry name" value="LACTOYLGLUTATHIONE LYASE"/>
    <property type="match status" value="1"/>
</dbReference>
<dbReference type="InterPro" id="IPR029068">
    <property type="entry name" value="Glyas_Bleomycin-R_OHBP_Dase"/>
</dbReference>
<evidence type="ECO:0000256" key="4">
    <source>
        <dbReference type="ARBA" id="ARBA00033298"/>
    </source>
</evidence>
<dbReference type="Gene3D" id="3.10.180.10">
    <property type="entry name" value="2,3-Dihydroxybiphenyl 1,2-Dioxygenase, domain 1"/>
    <property type="match status" value="1"/>
</dbReference>
<organism evidence="6 7">
    <name type="scientific">Caproiciproducens faecalis</name>
    <dbReference type="NCBI Taxonomy" id="2820301"/>
    <lineage>
        <taxon>Bacteria</taxon>
        <taxon>Bacillati</taxon>
        <taxon>Bacillota</taxon>
        <taxon>Clostridia</taxon>
        <taxon>Eubacteriales</taxon>
        <taxon>Acutalibacteraceae</taxon>
        <taxon>Caproiciproducens</taxon>
    </lineage>
</organism>
<sequence length="124" mass="14362">MKAKFLHNNLNVFDLDKSIAFYKKALGLTEIKRKTASDGSFILAFLGDGQTEHQLELTWLRDRKEPYNLGDNEIHIAFSVPDKAEAYALHKEMGCICYENHDMDLYFISDPDGYWLEILAEDRD</sequence>
<evidence type="ECO:0000256" key="3">
    <source>
        <dbReference type="ARBA" id="ARBA00032460"/>
    </source>
</evidence>
<dbReference type="InterPro" id="IPR004360">
    <property type="entry name" value="Glyas_Fos-R_dOase_dom"/>
</dbReference>
<dbReference type="EMBL" id="JAGFNZ010000001">
    <property type="protein sequence ID" value="MBW7571753.1"/>
    <property type="molecule type" value="Genomic_DNA"/>
</dbReference>
<evidence type="ECO:0000313" key="7">
    <source>
        <dbReference type="Proteomes" id="UP000719942"/>
    </source>
</evidence>
<dbReference type="RefSeq" id="WP_219964139.1">
    <property type="nucleotide sequence ID" value="NZ_JAGFNZ010000001.1"/>
</dbReference>
<reference evidence="6 7" key="1">
    <citation type="submission" date="2021-03" db="EMBL/GenBank/DDBJ databases">
        <title>Caproiciproducens sp. nov. isolated from feces of cow.</title>
        <authorList>
            <person name="Choi J.-Y."/>
        </authorList>
    </citation>
    <scope>NUCLEOTIDE SEQUENCE [LARGE SCALE GENOMIC DNA]</scope>
    <source>
        <strain evidence="6 7">AGMB10547</strain>
    </source>
</reference>
<evidence type="ECO:0000256" key="1">
    <source>
        <dbReference type="ARBA" id="ARBA00030291"/>
    </source>
</evidence>
<dbReference type="Proteomes" id="UP000719942">
    <property type="component" value="Unassembled WGS sequence"/>
</dbReference>
<accession>A0ABS7DKC8</accession>
<comment type="caution">
    <text evidence="6">The sequence shown here is derived from an EMBL/GenBank/DDBJ whole genome shotgun (WGS) entry which is preliminary data.</text>
</comment>
<keyword evidence="7" id="KW-1185">Reference proteome</keyword>
<dbReference type="InterPro" id="IPR037523">
    <property type="entry name" value="VOC_core"/>
</dbReference>
<evidence type="ECO:0000313" key="6">
    <source>
        <dbReference type="EMBL" id="MBW7571753.1"/>
    </source>
</evidence>
<dbReference type="SUPFAM" id="SSF54593">
    <property type="entry name" value="Glyoxalase/Bleomycin resistance protein/Dihydroxybiphenyl dioxygenase"/>
    <property type="match status" value="1"/>
</dbReference>
<protein>
    <recommendedName>
        <fullName evidence="2">Aldoketomutase</fullName>
    </recommendedName>
    <alternativeName>
        <fullName evidence="1">Ketone-aldehyde mutase</fullName>
    </alternativeName>
    <alternativeName>
        <fullName evidence="3">Methylglyoxalase</fullName>
    </alternativeName>
    <alternativeName>
        <fullName evidence="4">S-D-lactoylglutathione methylglyoxal lyase</fullName>
    </alternativeName>
</protein>
<gene>
    <name evidence="6" type="ORF">J5W02_02900</name>
</gene>
<evidence type="ECO:0000256" key="2">
    <source>
        <dbReference type="ARBA" id="ARBA00030892"/>
    </source>
</evidence>
<proteinExistence type="predicted"/>
<dbReference type="PROSITE" id="PS51819">
    <property type="entry name" value="VOC"/>
    <property type="match status" value="1"/>
</dbReference>
<feature type="domain" description="VOC" evidence="5">
    <location>
        <begin position="4"/>
        <end position="121"/>
    </location>
</feature>
<name>A0ABS7DKC8_9FIRM</name>
<dbReference type="Pfam" id="PF00903">
    <property type="entry name" value="Glyoxalase"/>
    <property type="match status" value="1"/>
</dbReference>
<evidence type="ECO:0000259" key="5">
    <source>
        <dbReference type="PROSITE" id="PS51819"/>
    </source>
</evidence>
<dbReference type="PANTHER" id="PTHR46036">
    <property type="entry name" value="LACTOYLGLUTATHIONE LYASE"/>
    <property type="match status" value="1"/>
</dbReference>